<protein>
    <submittedName>
        <fullName evidence="3">Uncharacterized protein</fullName>
    </submittedName>
</protein>
<dbReference type="Proteomes" id="UP000663868">
    <property type="component" value="Unassembled WGS sequence"/>
</dbReference>
<dbReference type="EMBL" id="CAJNOE010000004">
    <property type="protein sequence ID" value="CAF0715661.1"/>
    <property type="molecule type" value="Genomic_DNA"/>
</dbReference>
<dbReference type="Proteomes" id="UP000663860">
    <property type="component" value="Unassembled WGS sequence"/>
</dbReference>
<gene>
    <name evidence="2" type="ORF">IZO911_LOCUS971</name>
    <name evidence="3" type="ORF">KXQ929_LOCUS3282</name>
</gene>
<feature type="chain" id="PRO_5036233445" evidence="1">
    <location>
        <begin position="21"/>
        <end position="170"/>
    </location>
</feature>
<evidence type="ECO:0000313" key="3">
    <source>
        <dbReference type="EMBL" id="CAF3563942.1"/>
    </source>
</evidence>
<evidence type="ECO:0000256" key="1">
    <source>
        <dbReference type="SAM" id="SignalP"/>
    </source>
</evidence>
<sequence length="170" mass="19209">MVSSTTFYLLVATIVMTAYGRTVPGPDQLFPLLFQSVGTDENNMMPPSSGQSRLIHVIEQIIKYVSSIKSSENFIENIVSGQKDVADKIKVLTFLNKCFELTHKVVQREIDRMLGTSETMKKSSNTASPFSLEELQQAQVKINDLLIKIEKRMDTLKTWIPPTMPFLGFF</sequence>
<accession>A0A818KPD0</accession>
<name>A0A818KPD0_9BILA</name>
<dbReference type="AlphaFoldDB" id="A0A818KPD0"/>
<keyword evidence="1" id="KW-0732">Signal</keyword>
<feature type="signal peptide" evidence="1">
    <location>
        <begin position="1"/>
        <end position="20"/>
    </location>
</feature>
<evidence type="ECO:0000313" key="2">
    <source>
        <dbReference type="EMBL" id="CAF0715661.1"/>
    </source>
</evidence>
<dbReference type="EMBL" id="CAJOBB010000105">
    <property type="protein sequence ID" value="CAF3563942.1"/>
    <property type="molecule type" value="Genomic_DNA"/>
</dbReference>
<reference evidence="3" key="1">
    <citation type="submission" date="2021-02" db="EMBL/GenBank/DDBJ databases">
        <authorList>
            <person name="Nowell W R."/>
        </authorList>
    </citation>
    <scope>NUCLEOTIDE SEQUENCE</scope>
</reference>
<evidence type="ECO:0000313" key="4">
    <source>
        <dbReference type="Proteomes" id="UP000663868"/>
    </source>
</evidence>
<organism evidence="3 4">
    <name type="scientific">Adineta steineri</name>
    <dbReference type="NCBI Taxonomy" id="433720"/>
    <lineage>
        <taxon>Eukaryota</taxon>
        <taxon>Metazoa</taxon>
        <taxon>Spiralia</taxon>
        <taxon>Gnathifera</taxon>
        <taxon>Rotifera</taxon>
        <taxon>Eurotatoria</taxon>
        <taxon>Bdelloidea</taxon>
        <taxon>Adinetida</taxon>
        <taxon>Adinetidae</taxon>
        <taxon>Adineta</taxon>
    </lineage>
</organism>
<proteinExistence type="predicted"/>
<comment type="caution">
    <text evidence="3">The sequence shown here is derived from an EMBL/GenBank/DDBJ whole genome shotgun (WGS) entry which is preliminary data.</text>
</comment>